<dbReference type="AlphaFoldDB" id="A0A9W4H4H0"/>
<organism evidence="2 3">
    <name type="scientific">Actinacidiphila bryophytorum</name>
    <dbReference type="NCBI Taxonomy" id="1436133"/>
    <lineage>
        <taxon>Bacteria</taxon>
        <taxon>Bacillati</taxon>
        <taxon>Actinomycetota</taxon>
        <taxon>Actinomycetes</taxon>
        <taxon>Kitasatosporales</taxon>
        <taxon>Streptomycetaceae</taxon>
        <taxon>Actinacidiphila</taxon>
    </lineage>
</organism>
<evidence type="ECO:0000313" key="2">
    <source>
        <dbReference type="EMBL" id="CAG7650126.1"/>
    </source>
</evidence>
<sequence length="139" mass="15673">MRGRGGQPEAYCHRAKLDAVRYALAIVKRSDDRKGFVVPPKRWIVERTNAWLMRTRRLGTRLRTPRHQRRGDRLLVDEPAHDPPPGPATPFPSMNRPGRGSAGQPRATRRFAFDRKPSTRAGTTSIPNAAAISWQVRGT</sequence>
<feature type="region of interest" description="Disordered" evidence="1">
    <location>
        <begin position="62"/>
        <end position="139"/>
    </location>
</feature>
<keyword evidence="3" id="KW-1185">Reference proteome</keyword>
<feature type="compositionally biased region" description="Basic and acidic residues" evidence="1">
    <location>
        <begin position="71"/>
        <end position="81"/>
    </location>
</feature>
<reference evidence="2" key="1">
    <citation type="submission" date="2021-06" db="EMBL/GenBank/DDBJ databases">
        <authorList>
            <person name="Arsene-Ploetze F."/>
        </authorList>
    </citation>
    <scope>NUCLEOTIDE SEQUENCE</scope>
    <source>
        <strain evidence="2">SBRY1</strain>
    </source>
</reference>
<evidence type="ECO:0008006" key="4">
    <source>
        <dbReference type="Google" id="ProtNLM"/>
    </source>
</evidence>
<name>A0A9W4H4H0_9ACTN</name>
<evidence type="ECO:0000256" key="1">
    <source>
        <dbReference type="SAM" id="MobiDB-lite"/>
    </source>
</evidence>
<dbReference type="Proteomes" id="UP001153328">
    <property type="component" value="Unassembled WGS sequence"/>
</dbReference>
<gene>
    <name evidence="2" type="ORF">SBRY_50280</name>
</gene>
<proteinExistence type="predicted"/>
<comment type="caution">
    <text evidence="2">The sequence shown here is derived from an EMBL/GenBank/DDBJ whole genome shotgun (WGS) entry which is preliminary data.</text>
</comment>
<evidence type="ECO:0000313" key="3">
    <source>
        <dbReference type="Proteomes" id="UP001153328"/>
    </source>
</evidence>
<protein>
    <recommendedName>
        <fullName evidence="4">Transposase</fullName>
    </recommendedName>
</protein>
<accession>A0A9W4H4H0</accession>
<dbReference type="EMBL" id="CAJVAX010000019">
    <property type="protein sequence ID" value="CAG7650126.1"/>
    <property type="molecule type" value="Genomic_DNA"/>
</dbReference>